<organism evidence="1 2">
    <name type="scientific">Leptospira interrogans serovar Canicola</name>
    <dbReference type="NCBI Taxonomy" id="211880"/>
    <lineage>
        <taxon>Bacteria</taxon>
        <taxon>Pseudomonadati</taxon>
        <taxon>Spirochaetota</taxon>
        <taxon>Spirochaetia</taxon>
        <taxon>Leptospirales</taxon>
        <taxon>Leptospiraceae</taxon>
        <taxon>Leptospira</taxon>
    </lineage>
</organism>
<reference evidence="1" key="1">
    <citation type="submission" date="2019-09" db="EMBL/GenBank/DDBJ databases">
        <title>Comparative Genomics of Leptospira interrogans Reveals Genome Plasticity - A Common Adaptive Strategy for Survival in Various Hosts.</title>
        <authorList>
            <person name="Ramli S.R."/>
            <person name="Bunk B."/>
            <person name="Goris M."/>
            <person name="Bhuju S."/>
            <person name="Jarek M."/>
            <person name="Sproer C."/>
            <person name="Mustakim S."/>
            <person name="Strommenger B."/>
            <person name="Pessler F."/>
        </authorList>
    </citation>
    <scope>NUCLEOTIDE SEQUENCE</scope>
    <source>
        <strain evidence="1">782</strain>
    </source>
</reference>
<name>A0AAP9W9F8_LEPIR</name>
<evidence type="ECO:0000313" key="1">
    <source>
        <dbReference type="EMBL" id="QOI41926.1"/>
    </source>
</evidence>
<protein>
    <submittedName>
        <fullName evidence="1">Uncharacterized protein</fullName>
    </submittedName>
</protein>
<dbReference type="AlphaFoldDB" id="A0AAP9W9F8"/>
<dbReference type="Proteomes" id="UP000663124">
    <property type="component" value="Chromosome 1"/>
</dbReference>
<evidence type="ECO:0000313" key="2">
    <source>
        <dbReference type="Proteomes" id="UP000663124"/>
    </source>
</evidence>
<accession>A0AAP9W9F8</accession>
<gene>
    <name evidence="1" type="ORF">Lepto782_06365</name>
</gene>
<proteinExistence type="predicted"/>
<sequence length="76" mass="9180">MINLCMYFLFAKSVSFSSWFSNQKILKFRLIRFNFDSLENFSFINDLDKKVANQLVYDHATKNRIGLYIHKFLFKI</sequence>
<dbReference type="EMBL" id="CP043884">
    <property type="protein sequence ID" value="QOI41926.1"/>
    <property type="molecule type" value="Genomic_DNA"/>
</dbReference>